<proteinExistence type="predicted"/>
<dbReference type="SUPFAM" id="SSF57184">
    <property type="entry name" value="Growth factor receptor domain"/>
    <property type="match status" value="2"/>
</dbReference>
<feature type="non-terminal residue" evidence="3">
    <location>
        <position position="1"/>
    </location>
</feature>
<evidence type="ECO:0000256" key="1">
    <source>
        <dbReference type="SAM" id="Phobius"/>
    </source>
</evidence>
<dbReference type="InterPro" id="IPR006212">
    <property type="entry name" value="Furin_repeat"/>
</dbReference>
<dbReference type="SMART" id="SM00261">
    <property type="entry name" value="FU"/>
    <property type="match status" value="3"/>
</dbReference>
<keyword evidence="4" id="KW-1185">Reference proteome</keyword>
<accession>A0AA36GBN4</accession>
<feature type="transmembrane region" description="Helical" evidence="1">
    <location>
        <begin position="434"/>
        <end position="452"/>
    </location>
</feature>
<dbReference type="AlphaFoldDB" id="A0AA36GBN4"/>
<reference evidence="3" key="1">
    <citation type="submission" date="2023-06" db="EMBL/GenBank/DDBJ databases">
        <authorList>
            <person name="Delattre M."/>
        </authorList>
    </citation>
    <scope>NUCLEOTIDE SEQUENCE</scope>
    <source>
        <strain evidence="3">AF72</strain>
    </source>
</reference>
<feature type="chain" id="PRO_5041412969" evidence="2">
    <location>
        <begin position="19"/>
        <end position="613"/>
    </location>
</feature>
<evidence type="ECO:0000313" key="3">
    <source>
        <dbReference type="EMBL" id="CAJ0587796.1"/>
    </source>
</evidence>
<dbReference type="CDD" id="cd00064">
    <property type="entry name" value="FU"/>
    <property type="match status" value="2"/>
</dbReference>
<gene>
    <name evidence="3" type="ORF">MSPICULIGERA_LOCUS25750</name>
</gene>
<dbReference type="Gene3D" id="2.10.220.10">
    <property type="entry name" value="Hormone Receptor, Insulin-like Growth Factor Receptor 1, Chain A, domain 2"/>
    <property type="match status" value="2"/>
</dbReference>
<keyword evidence="1" id="KW-0812">Transmembrane</keyword>
<name>A0AA36GBN4_9BILA</name>
<evidence type="ECO:0000313" key="4">
    <source>
        <dbReference type="Proteomes" id="UP001177023"/>
    </source>
</evidence>
<feature type="signal peptide" evidence="2">
    <location>
        <begin position="1"/>
        <end position="18"/>
    </location>
</feature>
<sequence length="613" mass="68924">MRSGLVLLFWLLVGYARADRLDLSCEDPDAEVTLAHYAGLESRRIWNYTGEMPDPTQEPLLIYHQGSFFNQLDGTGALGLRYHDMLGAPLNSKLGSQTCTEWRIYFNNQWDKFLGNASRACGNETTGCYSLEANKCLTCPQRCTRCLYDGRHSTCTQCPRGSQLNVAGTKCMSKKCGRADQCTECAPGLVGFRNASKAGTSYKCHHMCPPRHYQTSEEVPVCLPCHELCDRCFGPTIEHCYEARGKRTVEDPCPYCDVGYFWYRGYCKKQCPVGTAPARDPNFKGAMVCLPCRGLCANCTFPKDYPVREVITDGLELINDDPKRTFFIFTADPQPACHDAKPKFCQLGEYMTAEKECLPCHEYCLEGCDGGGPANCYLCRDFRDIKGICVDECIGGTIVAIARDGQRSCFPPPEYMPDAHKVYEFRATYPNTTYVTVIFIVVLASIIHIYLIGDLEKKMQQQVGEKDFSNAHINPYNQQFIHQQAYNRALIDWALTDSFAANKKVERAESKPVVQPEEPRSWCGSPITGWIGDYWHLPAFRNVPLDGPDCIDIDKMPILTRPMLDKTQYEDVMICMEPAEGGLTPFASWPHEHYSLEALVSGIYIFGEDLAGI</sequence>
<keyword evidence="1" id="KW-1133">Transmembrane helix</keyword>
<protein>
    <submittedName>
        <fullName evidence="3">Uncharacterized protein</fullName>
    </submittedName>
</protein>
<evidence type="ECO:0000256" key="2">
    <source>
        <dbReference type="SAM" id="SignalP"/>
    </source>
</evidence>
<keyword evidence="2" id="KW-0732">Signal</keyword>
<dbReference type="EMBL" id="CATQJA010002710">
    <property type="protein sequence ID" value="CAJ0587796.1"/>
    <property type="molecule type" value="Genomic_DNA"/>
</dbReference>
<keyword evidence="1" id="KW-0472">Membrane</keyword>
<comment type="caution">
    <text evidence="3">The sequence shown here is derived from an EMBL/GenBank/DDBJ whole genome shotgun (WGS) entry which is preliminary data.</text>
</comment>
<organism evidence="3 4">
    <name type="scientific">Mesorhabditis spiculigera</name>
    <dbReference type="NCBI Taxonomy" id="96644"/>
    <lineage>
        <taxon>Eukaryota</taxon>
        <taxon>Metazoa</taxon>
        <taxon>Ecdysozoa</taxon>
        <taxon>Nematoda</taxon>
        <taxon>Chromadorea</taxon>
        <taxon>Rhabditida</taxon>
        <taxon>Rhabditina</taxon>
        <taxon>Rhabditomorpha</taxon>
        <taxon>Rhabditoidea</taxon>
        <taxon>Rhabditidae</taxon>
        <taxon>Mesorhabditinae</taxon>
        <taxon>Mesorhabditis</taxon>
    </lineage>
</organism>
<dbReference type="Proteomes" id="UP001177023">
    <property type="component" value="Unassembled WGS sequence"/>
</dbReference>
<dbReference type="InterPro" id="IPR009030">
    <property type="entry name" value="Growth_fac_rcpt_cys_sf"/>
</dbReference>